<dbReference type="EMBL" id="ANAH02000017">
    <property type="protein sequence ID" value="EPX59342.1"/>
    <property type="molecule type" value="Genomic_DNA"/>
</dbReference>
<name>S9PAN7_CYSF2</name>
<accession>S9PAN7</accession>
<feature type="compositionally biased region" description="Basic and acidic residues" evidence="1">
    <location>
        <begin position="176"/>
        <end position="192"/>
    </location>
</feature>
<keyword evidence="3" id="KW-1185">Reference proteome</keyword>
<feature type="compositionally biased region" description="Basic and acidic residues" evidence="1">
    <location>
        <begin position="160"/>
        <end position="170"/>
    </location>
</feature>
<feature type="compositionally biased region" description="Basic and acidic residues" evidence="1">
    <location>
        <begin position="7"/>
        <end position="49"/>
    </location>
</feature>
<protein>
    <submittedName>
        <fullName evidence="2">Collagen-like protein with amino-end fibronectin-binding domain SclZ.9</fullName>
    </submittedName>
</protein>
<feature type="region of interest" description="Disordered" evidence="1">
    <location>
        <begin position="1"/>
        <end position="203"/>
    </location>
</feature>
<proteinExistence type="predicted"/>
<feature type="compositionally biased region" description="Basic and acidic residues" evidence="1">
    <location>
        <begin position="57"/>
        <end position="96"/>
    </location>
</feature>
<sequence>MGDIEGEAQRSGEPHEHSRDGAGRHELELPLSIREHGVDGRPEDHHQERGNGQPQPTHERGPGRSEPGGESRSGHRDEPGEQRQDGSRQHHPERGPVDPPARTALRHAVGGVEGTHQAHHPSGRRPERGQCAEGEQPLAGPGGELRELRGGEAAQGRGELPAERAEEHLHLLGLDDEARQGDDEQQEGKEGEDAVEGESGGRATQLVAYPLLPQPPKDVLPLRGSARRAWAWLRGAFVQTARFLAHPAVGHAVHGHLPTERWA</sequence>
<evidence type="ECO:0000256" key="1">
    <source>
        <dbReference type="SAM" id="MobiDB-lite"/>
    </source>
</evidence>
<gene>
    <name evidence="2" type="ORF">D187_002832</name>
</gene>
<reference evidence="2" key="1">
    <citation type="submission" date="2013-05" db="EMBL/GenBank/DDBJ databases">
        <title>Genome assembly of Cystobacter fuscus DSM 2262.</title>
        <authorList>
            <person name="Sharma G."/>
            <person name="Khatri I."/>
            <person name="Kaur C."/>
            <person name="Mayilraj S."/>
            <person name="Subramanian S."/>
        </authorList>
    </citation>
    <scope>NUCLEOTIDE SEQUENCE [LARGE SCALE GENOMIC DNA]</scope>
    <source>
        <strain evidence="2">DSM 2262</strain>
    </source>
</reference>
<comment type="caution">
    <text evidence="2">The sequence shown here is derived from an EMBL/GenBank/DDBJ whole genome shotgun (WGS) entry which is preliminary data.</text>
</comment>
<dbReference type="Proteomes" id="UP000011682">
    <property type="component" value="Unassembled WGS sequence"/>
</dbReference>
<evidence type="ECO:0000313" key="2">
    <source>
        <dbReference type="EMBL" id="EPX59342.1"/>
    </source>
</evidence>
<organism evidence="2 3">
    <name type="scientific">Cystobacter fuscus (strain ATCC 25194 / DSM 2262 / NBRC 100088 / M29)</name>
    <dbReference type="NCBI Taxonomy" id="1242864"/>
    <lineage>
        <taxon>Bacteria</taxon>
        <taxon>Pseudomonadati</taxon>
        <taxon>Myxococcota</taxon>
        <taxon>Myxococcia</taxon>
        <taxon>Myxococcales</taxon>
        <taxon>Cystobacterineae</taxon>
        <taxon>Archangiaceae</taxon>
        <taxon>Cystobacter</taxon>
    </lineage>
</organism>
<evidence type="ECO:0000313" key="3">
    <source>
        <dbReference type="Proteomes" id="UP000011682"/>
    </source>
</evidence>
<dbReference type="AlphaFoldDB" id="S9PAN7"/>